<feature type="chain" id="PRO_5010408413" evidence="10">
    <location>
        <begin position="30"/>
        <end position="1006"/>
    </location>
</feature>
<protein>
    <submittedName>
        <fullName evidence="13">Putative outer membrane protein</fullName>
    </submittedName>
    <submittedName>
        <fullName evidence="14">TonB-linked SusC/RagA family outer membrane protein</fullName>
    </submittedName>
</protein>
<reference evidence="14 16" key="2">
    <citation type="submission" date="2019-03" db="EMBL/GenBank/DDBJ databases">
        <title>Genomic Encyclopedia of Type Strains, Phase III (KMG-III): the genomes of soil and plant-associated and newly described type strains.</title>
        <authorList>
            <person name="Whitman W."/>
        </authorList>
    </citation>
    <scope>NUCLEOTIDE SEQUENCE [LARGE SCALE GENOMIC DNA]</scope>
    <source>
        <strain evidence="14 16">CECT 8301</strain>
    </source>
</reference>
<evidence type="ECO:0000259" key="12">
    <source>
        <dbReference type="Pfam" id="PF07715"/>
    </source>
</evidence>
<keyword evidence="3 8" id="KW-1134">Transmembrane beta strand</keyword>
<sequence>MKNKITKLFKRSFLLGVLLLFMGFHEAKAQQTISGTVVDQSGIGVPGANVLVKGTSKGAVTDFDGNFTINAKTTDVLEISFLGYIKQMVTVGNQTSIKVTMAEDSSQLDEVVVIGYGTARKSDLTGAVSQVSAKSFEKQPLTRVEDALSGRAAGVTVSKQGGAPGAAIKVRVRGVNSINQDNSPLVVIDGIIGGDLSTINPNDIATMDVLKDASATAIYGSRGANGVIMVTTKKGKGKSKINVDYFTTISKVPEYLPVLGAADFARIENSRRIRVGGSGIFTDADISNLESTGGTDYQREIFQTGISNNIQLSASGSEGNMNYFLSGNYVNQDGIIKNTGYERYALRANINTNISDKLKVGLNIFTTRATTTNDIVDLNRFQGSLVVKALTWDPTTPIFDANGNYNRFSLNALASLNQNPVEDINTADIQNVNDRLNANFNLTYDITDNLSYTLLAGATTINSGTESYKLDHPLNDVSFGNTKRTIHQISNVFTWSKVFADKHDVKATGVYEFSGFEDKWNAYNGNDLSLPLGYYLGELAAARNFNNNFTKSSIESLMGRVEYNFDQKFFLTGTVRSDSSSKFREGKRNGIFPSLSAKYSFNNILEDGNVLTGLSLRAGWGQVGNENVAPYTTFPTITINSTYAFDGANVVPGSAPDGYGNPDLTWETTTQTNVGVDLGLFNGGANISLDYYNKTTEDLLLDVPVPDTNGGGFITQNIGEIENKGFDISITSTIINNDNFNWNSTLTFSHVKNKIVDLGGVDEIQGSFESVDGKQRYWNRIQVGEPIGQFWGTTFLGTWKSTDNIPVDASSGNPIAVPGDAKYLLDEDNNLVFGNIGNGTPDTFWGFNNTLTYKSWDLNILFQGVSGFDVLNAVQGIIVGNTGNQRSFLAADQVNQWTSTNETDIPAGGLNEIGSTRYVEKGDFIRLSNLSLGYTFDNVVDSIDYLKLYASGQNLLLITDYSGYDPEHTSKPASADAGGNVDTAAGINVGAYPNPRTFSIGVKIGF</sequence>
<comment type="subcellular location">
    <subcellularLocation>
        <location evidence="1 8">Cell outer membrane</location>
        <topology evidence="1 8">Multi-pass membrane protein</topology>
    </subcellularLocation>
</comment>
<keyword evidence="6 8" id="KW-0472">Membrane</keyword>
<evidence type="ECO:0000256" key="1">
    <source>
        <dbReference type="ARBA" id="ARBA00004571"/>
    </source>
</evidence>
<dbReference type="Gene3D" id="2.40.170.20">
    <property type="entry name" value="TonB-dependent receptor, beta-barrel domain"/>
    <property type="match status" value="1"/>
</dbReference>
<accession>A0A4R8MDR6</accession>
<dbReference type="SUPFAM" id="SSF56935">
    <property type="entry name" value="Porins"/>
    <property type="match status" value="1"/>
</dbReference>
<comment type="caution">
    <text evidence="13">The sequence shown here is derived from an EMBL/GenBank/DDBJ whole genome shotgun (WGS) entry which is preliminary data.</text>
</comment>
<keyword evidence="5 9" id="KW-0798">TonB box</keyword>
<dbReference type="EMBL" id="BBNQ01000005">
    <property type="protein sequence ID" value="GAL62262.1"/>
    <property type="molecule type" value="Genomic_DNA"/>
</dbReference>
<feature type="domain" description="TonB-dependent receptor plug" evidence="12">
    <location>
        <begin position="121"/>
        <end position="227"/>
    </location>
</feature>
<dbReference type="GO" id="GO:0009279">
    <property type="term" value="C:cell outer membrane"/>
    <property type="evidence" value="ECO:0007669"/>
    <property type="project" value="UniProtKB-SubCell"/>
</dbReference>
<evidence type="ECO:0000313" key="16">
    <source>
        <dbReference type="Proteomes" id="UP000294824"/>
    </source>
</evidence>
<reference evidence="13 15" key="1">
    <citation type="journal article" date="2014" name="Genome Announc.">
        <title>Draft Genome Sequences of Marine Flavobacterium Algibacter lectus Strains SS8 and NR4.</title>
        <authorList>
            <person name="Takatani N."/>
            <person name="Nakanishi M."/>
            <person name="Meirelles P."/>
            <person name="Mino S."/>
            <person name="Suda W."/>
            <person name="Oshima K."/>
            <person name="Hattori M."/>
            <person name="Ohkuma M."/>
            <person name="Hosokawa M."/>
            <person name="Miyashita K."/>
            <person name="Thompson F.L."/>
            <person name="Niwa A."/>
            <person name="Sawabe T."/>
            <person name="Sawabe T."/>
        </authorList>
    </citation>
    <scope>NUCLEOTIDE SEQUENCE [LARGE SCALE GENOMIC DNA]</scope>
    <source>
        <strain evidence="13 15">JCM 19300</strain>
    </source>
</reference>
<dbReference type="InterPro" id="IPR023996">
    <property type="entry name" value="TonB-dep_OMP_SusC/RagA"/>
</dbReference>
<keyword evidence="10" id="KW-0732">Signal</keyword>
<dbReference type="NCBIfam" id="TIGR04057">
    <property type="entry name" value="SusC_RagA_signa"/>
    <property type="match status" value="1"/>
</dbReference>
<dbReference type="InterPro" id="IPR000531">
    <property type="entry name" value="Beta-barrel_TonB"/>
</dbReference>
<evidence type="ECO:0000256" key="3">
    <source>
        <dbReference type="ARBA" id="ARBA00022452"/>
    </source>
</evidence>
<feature type="domain" description="TonB-dependent receptor-like beta-barrel" evidence="11">
    <location>
        <begin position="387"/>
        <end position="768"/>
    </location>
</feature>
<dbReference type="InterPro" id="IPR037066">
    <property type="entry name" value="Plug_dom_sf"/>
</dbReference>
<evidence type="ECO:0000313" key="15">
    <source>
        <dbReference type="Proteomes" id="UP000029644"/>
    </source>
</evidence>
<name>A0A090W411_9FLAO</name>
<dbReference type="EMBL" id="SORL01000008">
    <property type="protein sequence ID" value="TDY62467.1"/>
    <property type="molecule type" value="Genomic_DNA"/>
</dbReference>
<dbReference type="Gene3D" id="2.60.40.1120">
    <property type="entry name" value="Carboxypeptidase-like, regulatory domain"/>
    <property type="match status" value="1"/>
</dbReference>
<evidence type="ECO:0000256" key="10">
    <source>
        <dbReference type="SAM" id="SignalP"/>
    </source>
</evidence>
<evidence type="ECO:0000256" key="8">
    <source>
        <dbReference type="PROSITE-ProRule" id="PRU01360"/>
    </source>
</evidence>
<gene>
    <name evidence="14" type="ORF">DFQ06_2307</name>
    <name evidence="13" type="ORF">JCM19300_3013</name>
</gene>
<organism evidence="13 15">
    <name type="scientific">Algibacter lectus</name>
    <dbReference type="NCBI Taxonomy" id="221126"/>
    <lineage>
        <taxon>Bacteria</taxon>
        <taxon>Pseudomonadati</taxon>
        <taxon>Bacteroidota</taxon>
        <taxon>Flavobacteriia</taxon>
        <taxon>Flavobacteriales</taxon>
        <taxon>Flavobacteriaceae</taxon>
        <taxon>Algibacter</taxon>
    </lineage>
</organism>
<evidence type="ECO:0000259" key="11">
    <source>
        <dbReference type="Pfam" id="PF00593"/>
    </source>
</evidence>
<dbReference type="RefSeq" id="WP_081959129.1">
    <property type="nucleotide sequence ID" value="NZ_BBNQ01000005.1"/>
</dbReference>
<evidence type="ECO:0000313" key="14">
    <source>
        <dbReference type="EMBL" id="TDY62467.1"/>
    </source>
</evidence>
<dbReference type="FunFam" id="2.170.130.10:FF:000008">
    <property type="entry name" value="SusC/RagA family TonB-linked outer membrane protein"/>
    <property type="match status" value="1"/>
</dbReference>
<accession>A0A090W411</accession>
<dbReference type="InterPro" id="IPR008969">
    <property type="entry name" value="CarboxyPept-like_regulatory"/>
</dbReference>
<proteinExistence type="inferred from homology"/>
<keyword evidence="4 8" id="KW-0812">Transmembrane</keyword>
<dbReference type="InterPro" id="IPR036942">
    <property type="entry name" value="Beta-barrel_TonB_sf"/>
</dbReference>
<dbReference type="Proteomes" id="UP000029644">
    <property type="component" value="Unassembled WGS sequence"/>
</dbReference>
<dbReference type="InterPro" id="IPR039426">
    <property type="entry name" value="TonB-dep_rcpt-like"/>
</dbReference>
<keyword evidence="7 8" id="KW-0998">Cell outer membrane</keyword>
<evidence type="ECO:0000256" key="6">
    <source>
        <dbReference type="ARBA" id="ARBA00023136"/>
    </source>
</evidence>
<dbReference type="Pfam" id="PF13715">
    <property type="entry name" value="CarbopepD_reg_2"/>
    <property type="match status" value="1"/>
</dbReference>
<dbReference type="SUPFAM" id="SSF49464">
    <property type="entry name" value="Carboxypeptidase regulatory domain-like"/>
    <property type="match status" value="1"/>
</dbReference>
<dbReference type="Pfam" id="PF07715">
    <property type="entry name" value="Plug"/>
    <property type="match status" value="1"/>
</dbReference>
<dbReference type="OrthoDB" id="9768177at2"/>
<evidence type="ECO:0000256" key="5">
    <source>
        <dbReference type="ARBA" id="ARBA00023077"/>
    </source>
</evidence>
<dbReference type="InterPro" id="IPR012910">
    <property type="entry name" value="Plug_dom"/>
</dbReference>
<dbReference type="Pfam" id="PF00593">
    <property type="entry name" value="TonB_dep_Rec_b-barrel"/>
    <property type="match status" value="1"/>
</dbReference>
<dbReference type="NCBIfam" id="TIGR04056">
    <property type="entry name" value="OMP_RagA_SusC"/>
    <property type="match status" value="1"/>
</dbReference>
<dbReference type="Gene3D" id="2.170.130.10">
    <property type="entry name" value="TonB-dependent receptor, plug domain"/>
    <property type="match status" value="1"/>
</dbReference>
<dbReference type="Proteomes" id="UP000294824">
    <property type="component" value="Unassembled WGS sequence"/>
</dbReference>
<evidence type="ECO:0000256" key="4">
    <source>
        <dbReference type="ARBA" id="ARBA00022692"/>
    </source>
</evidence>
<dbReference type="AlphaFoldDB" id="A0A090W411"/>
<keyword evidence="2 8" id="KW-0813">Transport</keyword>
<evidence type="ECO:0000313" key="13">
    <source>
        <dbReference type="EMBL" id="GAL62262.1"/>
    </source>
</evidence>
<dbReference type="PROSITE" id="PS52016">
    <property type="entry name" value="TONB_DEPENDENT_REC_3"/>
    <property type="match status" value="1"/>
</dbReference>
<evidence type="ECO:0000256" key="7">
    <source>
        <dbReference type="ARBA" id="ARBA00023237"/>
    </source>
</evidence>
<dbReference type="InterPro" id="IPR023997">
    <property type="entry name" value="TonB-dep_OMP_SusC/RagA_CS"/>
</dbReference>
<evidence type="ECO:0000256" key="2">
    <source>
        <dbReference type="ARBA" id="ARBA00022448"/>
    </source>
</evidence>
<keyword evidence="16" id="KW-1185">Reference proteome</keyword>
<evidence type="ECO:0000256" key="9">
    <source>
        <dbReference type="RuleBase" id="RU003357"/>
    </source>
</evidence>
<feature type="signal peptide" evidence="10">
    <location>
        <begin position="1"/>
        <end position="29"/>
    </location>
</feature>
<comment type="similarity">
    <text evidence="8 9">Belongs to the TonB-dependent receptor family.</text>
</comment>